<dbReference type="GO" id="GO:0008137">
    <property type="term" value="F:NADH dehydrogenase (ubiquinone) activity"/>
    <property type="evidence" value="ECO:0007669"/>
    <property type="project" value="InterPro"/>
</dbReference>
<keyword evidence="7 8" id="KW-0520">NAD</keyword>
<keyword evidence="10" id="KW-1185">Reference proteome</keyword>
<dbReference type="InterPro" id="IPR023043">
    <property type="entry name" value="NAD(P)H_OxRDtase_bac/plastid"/>
</dbReference>
<dbReference type="PANTHER" id="PTHR11058:SF9">
    <property type="entry name" value="NADH-UBIQUINONE OXIDOREDUCTASE CHAIN 3"/>
    <property type="match status" value="1"/>
</dbReference>
<comment type="subunit">
    <text evidence="7">NDH-1 is composed of 14 different subunits. Subunits NuoA, H, J, K, L, M, N constitute the membrane sector of the complex.</text>
</comment>
<evidence type="ECO:0000313" key="10">
    <source>
        <dbReference type="Proteomes" id="UP000248706"/>
    </source>
</evidence>
<dbReference type="Proteomes" id="UP000248706">
    <property type="component" value="Unassembled WGS sequence"/>
</dbReference>
<dbReference type="GO" id="GO:0050136">
    <property type="term" value="F:NADH dehydrogenase (quinone) (non-electrogenic) activity"/>
    <property type="evidence" value="ECO:0007669"/>
    <property type="project" value="UniProtKB-UniRule"/>
</dbReference>
<dbReference type="GO" id="GO:0005886">
    <property type="term" value="C:plasma membrane"/>
    <property type="evidence" value="ECO:0007669"/>
    <property type="project" value="UniProtKB-SubCell"/>
</dbReference>
<evidence type="ECO:0000256" key="2">
    <source>
        <dbReference type="ARBA" id="ARBA00008472"/>
    </source>
</evidence>
<feature type="transmembrane region" description="Helical" evidence="7">
    <location>
        <begin position="12"/>
        <end position="34"/>
    </location>
</feature>
<feature type="transmembrane region" description="Helical" evidence="7">
    <location>
        <begin position="93"/>
        <end position="114"/>
    </location>
</feature>
<keyword evidence="7 8" id="KW-0874">Quinone</keyword>
<dbReference type="GO" id="GO:0048038">
    <property type="term" value="F:quinone binding"/>
    <property type="evidence" value="ECO:0007669"/>
    <property type="project" value="UniProtKB-KW"/>
</dbReference>
<dbReference type="InterPro" id="IPR038430">
    <property type="entry name" value="NDAH_ubi_oxred_su3_sf"/>
</dbReference>
<keyword evidence="7" id="KW-1003">Cell membrane</keyword>
<dbReference type="HAMAP" id="MF_01394">
    <property type="entry name" value="NDH1_NuoA"/>
    <property type="match status" value="1"/>
</dbReference>
<keyword evidence="7" id="KW-0830">Ubiquinone</keyword>
<evidence type="ECO:0000256" key="6">
    <source>
        <dbReference type="ARBA" id="ARBA00023136"/>
    </source>
</evidence>
<comment type="subcellular location">
    <subcellularLocation>
        <location evidence="7 8">Cell membrane</location>
        <topology evidence="7 8">Multi-pass membrane protein</topology>
    </subcellularLocation>
    <subcellularLocation>
        <location evidence="1">Membrane</location>
        <topology evidence="1">Multi-pass membrane protein</topology>
    </subcellularLocation>
</comment>
<keyword evidence="6 7" id="KW-0472">Membrane</keyword>
<keyword evidence="4 7" id="KW-0812">Transmembrane</keyword>
<evidence type="ECO:0000256" key="1">
    <source>
        <dbReference type="ARBA" id="ARBA00004141"/>
    </source>
</evidence>
<dbReference type="EC" id="7.1.1.-" evidence="7"/>
<dbReference type="RefSeq" id="WP_223258301.1">
    <property type="nucleotide sequence ID" value="NZ_MCIF01000002.1"/>
</dbReference>
<protein>
    <recommendedName>
        <fullName evidence="7">NADH-quinone oxidoreductase subunit A</fullName>
        <ecNumber evidence="7">7.1.1.-</ecNumber>
    </recommendedName>
    <alternativeName>
        <fullName evidence="7">NADH dehydrogenase I subunit A</fullName>
    </alternativeName>
    <alternativeName>
        <fullName evidence="7">NDH-1 subunit A</fullName>
    </alternativeName>
    <alternativeName>
        <fullName evidence="7">NUO1</fullName>
    </alternativeName>
</protein>
<dbReference type="Gene3D" id="1.20.58.1610">
    <property type="entry name" value="NADH:ubiquinone/plastoquinone oxidoreductase, chain 3"/>
    <property type="match status" value="1"/>
</dbReference>
<name>A0A328VPQ6_9CHLR</name>
<comment type="catalytic activity">
    <reaction evidence="7 8">
        <text>a quinone + NADH + 5 H(+)(in) = a quinol + NAD(+) + 4 H(+)(out)</text>
        <dbReference type="Rhea" id="RHEA:57888"/>
        <dbReference type="ChEBI" id="CHEBI:15378"/>
        <dbReference type="ChEBI" id="CHEBI:24646"/>
        <dbReference type="ChEBI" id="CHEBI:57540"/>
        <dbReference type="ChEBI" id="CHEBI:57945"/>
        <dbReference type="ChEBI" id="CHEBI:132124"/>
    </reaction>
</comment>
<dbReference type="InterPro" id="IPR000440">
    <property type="entry name" value="NADH_UbQ/plastoQ_OxRdtase_su3"/>
</dbReference>
<dbReference type="Pfam" id="PF00507">
    <property type="entry name" value="Oxidored_q4"/>
    <property type="match status" value="1"/>
</dbReference>
<comment type="similarity">
    <text evidence="2 7 8">Belongs to the complex I subunit 3 family.</text>
</comment>
<evidence type="ECO:0000256" key="5">
    <source>
        <dbReference type="ARBA" id="ARBA00022989"/>
    </source>
</evidence>
<sequence length="122" mass="13802">MSLTTSTGYLYAAILLAAGFTFVLVTMTVANLLAPRRRTPEKLQTYESGEVPIGSAWVQYPLGFYIFALLFVAFDVDIVFIITWAVLFKSLSIFGFFEILFFIIVLALGLVYAWRKGVIRWI</sequence>
<dbReference type="EMBL" id="MCIF01000002">
    <property type="protein sequence ID" value="RAQ96145.1"/>
    <property type="molecule type" value="Genomic_DNA"/>
</dbReference>
<evidence type="ECO:0000256" key="4">
    <source>
        <dbReference type="ARBA" id="ARBA00022692"/>
    </source>
</evidence>
<evidence type="ECO:0000256" key="3">
    <source>
        <dbReference type="ARBA" id="ARBA00022448"/>
    </source>
</evidence>
<evidence type="ECO:0000256" key="8">
    <source>
        <dbReference type="RuleBase" id="RU003639"/>
    </source>
</evidence>
<reference evidence="9 10" key="1">
    <citation type="submission" date="2016-08" db="EMBL/GenBank/DDBJ databases">
        <title>Analysis of Carbohydrate Active Enzymes in Thermogemmatispora T81 Reveals Carbohydrate Degradation Ability.</title>
        <authorList>
            <person name="Tomazini A."/>
            <person name="Lal S."/>
            <person name="Stott M."/>
            <person name="Henrissat B."/>
            <person name="Polikarpov I."/>
            <person name="Sparling R."/>
            <person name="Levin D.B."/>
        </authorList>
    </citation>
    <scope>NUCLEOTIDE SEQUENCE [LARGE SCALE GENOMIC DNA]</scope>
    <source>
        <strain evidence="9 10">T81</strain>
    </source>
</reference>
<dbReference type="GO" id="GO:0030964">
    <property type="term" value="C:NADH dehydrogenase complex"/>
    <property type="evidence" value="ECO:0007669"/>
    <property type="project" value="TreeGrafter"/>
</dbReference>
<evidence type="ECO:0000256" key="7">
    <source>
        <dbReference type="HAMAP-Rule" id="MF_01394"/>
    </source>
</evidence>
<accession>A0A328VPQ6</accession>
<keyword evidence="5 7" id="KW-1133">Transmembrane helix</keyword>
<comment type="function">
    <text evidence="7">NDH-1 shuttles electrons from NADH, via FMN and iron-sulfur (Fe-S) centers, to quinones in the respiratory chain. The immediate electron acceptor for the enzyme in this species is believed to be ubiquinone. Couples the redox reaction to proton translocation (for every two electrons transferred, four hydrogen ions are translocated across the cytoplasmic membrane), and thus conserves the redox energy in a proton gradient.</text>
</comment>
<dbReference type="PANTHER" id="PTHR11058">
    <property type="entry name" value="NADH-UBIQUINONE OXIDOREDUCTASE CHAIN 3"/>
    <property type="match status" value="1"/>
</dbReference>
<keyword evidence="3 7" id="KW-0813">Transport</keyword>
<organism evidence="9 10">
    <name type="scientific">Thermogemmatispora tikiterensis</name>
    <dbReference type="NCBI Taxonomy" id="1825093"/>
    <lineage>
        <taxon>Bacteria</taxon>
        <taxon>Bacillati</taxon>
        <taxon>Chloroflexota</taxon>
        <taxon>Ktedonobacteria</taxon>
        <taxon>Thermogemmatisporales</taxon>
        <taxon>Thermogemmatisporaceae</taxon>
        <taxon>Thermogemmatispora</taxon>
    </lineage>
</organism>
<feature type="transmembrane region" description="Helical" evidence="7">
    <location>
        <begin position="62"/>
        <end position="87"/>
    </location>
</feature>
<keyword evidence="7" id="KW-1278">Translocase</keyword>
<comment type="caution">
    <text evidence="9">The sequence shown here is derived from an EMBL/GenBank/DDBJ whole genome shotgun (WGS) entry which is preliminary data.</text>
</comment>
<evidence type="ECO:0000313" key="9">
    <source>
        <dbReference type="EMBL" id="RAQ96145.1"/>
    </source>
</evidence>
<gene>
    <name evidence="7" type="primary">nuoA</name>
    <name evidence="9" type="ORF">A4R35_11420</name>
</gene>
<proteinExistence type="inferred from homology"/>
<dbReference type="AlphaFoldDB" id="A0A328VPQ6"/>